<name>A0ABT1WLV0_9LACT</name>
<protein>
    <recommendedName>
        <fullName evidence="5">DUF3592 domain-containing protein</fullName>
    </recommendedName>
</protein>
<keyword evidence="4" id="KW-1185">Reference proteome</keyword>
<gene>
    <name evidence="3" type="ORF">NPA36_02945</name>
</gene>
<keyword evidence="2" id="KW-0472">Membrane</keyword>
<reference evidence="3" key="3">
    <citation type="journal article" date="2023" name="Microbiol. Resour. Announc.">
        <title>Draft Genome Sequence of Granulicatella sp. Strain S8, Isolated from a Marine Fish, Seriola quinqueradiata.</title>
        <authorList>
            <person name="Lee M."/>
            <person name="Farooq A."/>
            <person name="Jeong J.B."/>
            <person name="Jung M.Y."/>
        </authorList>
    </citation>
    <scope>NUCLEOTIDE SEQUENCE</scope>
    <source>
        <strain evidence="3">S8</strain>
    </source>
</reference>
<proteinExistence type="predicted"/>
<feature type="transmembrane region" description="Helical" evidence="2">
    <location>
        <begin position="12"/>
        <end position="33"/>
    </location>
</feature>
<accession>A0ABT1WLV0</accession>
<sequence>MSTKAIKRTKRAPLIQFISGIIFILFSLSLYFVPKYFLYSPSTLRAQQSVFPNYKKDKPVLVEITYISDYIATSTDDKGEEYVYYFAQVPNYDVAIIEVSKADAEKFNNLTPPQDFVGMPVNSSEVGMADILSDAITHYRLEDDGPIWDNTLDYFISKVEFERYTSPNWIPIIFLGITGFLLLLGAFTTRRANKKLESELVNQFQSVNSIQDFMDKADYRNGTIGIYIKDSTMVTSGDIYQSVDLNKIHSLGHQLMVRRGRYNYVSFIDAIGTDGRTEMTIRGKKKDIQASLPDFYRYIVTHFPNIVLPDEVLVAIGYPASGEKPAPAEPLVVSQEVEETEPVQEDAYVEEEVLETNYVEEDADNASDDYVSPFDNKNSDTE</sequence>
<reference evidence="3" key="2">
    <citation type="journal article" date="2023" name="Curr. Microbiol.">
        <title>Granulicatella seriolae sp. nov., a Novel Facultative Anaerobe Isolated from Yellowtail Marine Fish.</title>
        <authorList>
            <person name="Lee M."/>
            <person name="Choi Y.J."/>
            <person name="Farooq A."/>
            <person name="Jeong J.B."/>
            <person name="Jung M.Y."/>
        </authorList>
    </citation>
    <scope>NUCLEOTIDE SEQUENCE</scope>
    <source>
        <strain evidence="3">S8</strain>
    </source>
</reference>
<dbReference type="RefSeq" id="WP_256944613.1">
    <property type="nucleotide sequence ID" value="NZ_JANHNZ010000002.1"/>
</dbReference>
<dbReference type="EMBL" id="JANHNZ010000002">
    <property type="protein sequence ID" value="MCQ9209499.1"/>
    <property type="molecule type" value="Genomic_DNA"/>
</dbReference>
<evidence type="ECO:0000313" key="3">
    <source>
        <dbReference type="EMBL" id="MCQ9209499.1"/>
    </source>
</evidence>
<feature type="compositionally biased region" description="Acidic residues" evidence="1">
    <location>
        <begin position="336"/>
        <end position="367"/>
    </location>
</feature>
<reference evidence="3" key="1">
    <citation type="submission" date="2022-07" db="EMBL/GenBank/DDBJ databases">
        <authorList>
            <person name="Jung M.-Y."/>
            <person name="Lee M."/>
        </authorList>
    </citation>
    <scope>NUCLEOTIDE SEQUENCE</scope>
    <source>
        <strain evidence="3">S8</strain>
    </source>
</reference>
<feature type="transmembrane region" description="Helical" evidence="2">
    <location>
        <begin position="169"/>
        <end position="187"/>
    </location>
</feature>
<organism evidence="3 4">
    <name type="scientific">Granulicatella seriolae</name>
    <dbReference type="NCBI Taxonomy" id="2967226"/>
    <lineage>
        <taxon>Bacteria</taxon>
        <taxon>Bacillati</taxon>
        <taxon>Bacillota</taxon>
        <taxon>Bacilli</taxon>
        <taxon>Lactobacillales</taxon>
        <taxon>Carnobacteriaceae</taxon>
        <taxon>Granulicatella</taxon>
    </lineage>
</organism>
<evidence type="ECO:0008006" key="5">
    <source>
        <dbReference type="Google" id="ProtNLM"/>
    </source>
</evidence>
<keyword evidence="2" id="KW-0812">Transmembrane</keyword>
<evidence type="ECO:0000256" key="2">
    <source>
        <dbReference type="SAM" id="Phobius"/>
    </source>
</evidence>
<evidence type="ECO:0000256" key="1">
    <source>
        <dbReference type="SAM" id="MobiDB-lite"/>
    </source>
</evidence>
<keyword evidence="2" id="KW-1133">Transmembrane helix</keyword>
<feature type="region of interest" description="Disordered" evidence="1">
    <location>
        <begin position="324"/>
        <end position="382"/>
    </location>
</feature>
<dbReference type="Proteomes" id="UP001059480">
    <property type="component" value="Unassembled WGS sequence"/>
</dbReference>
<evidence type="ECO:0000313" key="4">
    <source>
        <dbReference type="Proteomes" id="UP001059480"/>
    </source>
</evidence>
<comment type="caution">
    <text evidence="3">The sequence shown here is derived from an EMBL/GenBank/DDBJ whole genome shotgun (WGS) entry which is preliminary data.</text>
</comment>